<keyword evidence="10 16" id="KW-0548">Nucleotidyltransferase</keyword>
<evidence type="ECO:0000256" key="5">
    <source>
        <dbReference type="ARBA" id="ARBA00010185"/>
    </source>
</evidence>
<keyword evidence="13 18" id="KW-0472">Membrane</keyword>
<reference evidence="19" key="1">
    <citation type="submission" date="2021-01" db="EMBL/GenBank/DDBJ databases">
        <authorList>
            <person name="Corre E."/>
            <person name="Pelletier E."/>
            <person name="Niang G."/>
            <person name="Scheremetjew M."/>
            <person name="Finn R."/>
            <person name="Kale V."/>
            <person name="Holt S."/>
            <person name="Cochrane G."/>
            <person name="Meng A."/>
            <person name="Brown T."/>
            <person name="Cohen L."/>
        </authorList>
    </citation>
    <scope>NUCLEOTIDE SEQUENCE</scope>
    <source>
        <strain evidence="19">SAG 63-3</strain>
    </source>
</reference>
<comment type="pathway">
    <text evidence="3 16">Phospholipid metabolism; CDP-diacylglycerol biosynthesis; CDP-diacylglycerol from sn-glycerol 3-phosphate: step 3/3.</text>
</comment>
<evidence type="ECO:0000256" key="13">
    <source>
        <dbReference type="ARBA" id="ARBA00023136"/>
    </source>
</evidence>
<feature type="transmembrane region" description="Helical" evidence="18">
    <location>
        <begin position="266"/>
        <end position="290"/>
    </location>
</feature>
<evidence type="ECO:0000256" key="17">
    <source>
        <dbReference type="SAM" id="MobiDB-lite"/>
    </source>
</evidence>
<evidence type="ECO:0000256" key="8">
    <source>
        <dbReference type="ARBA" id="ARBA00022679"/>
    </source>
</evidence>
<comment type="catalytic activity">
    <reaction evidence="1 16">
        <text>a 1,2-diacyl-sn-glycero-3-phosphate + CTP + H(+) = a CDP-1,2-diacyl-sn-glycerol + diphosphate</text>
        <dbReference type="Rhea" id="RHEA:16229"/>
        <dbReference type="ChEBI" id="CHEBI:15378"/>
        <dbReference type="ChEBI" id="CHEBI:33019"/>
        <dbReference type="ChEBI" id="CHEBI:37563"/>
        <dbReference type="ChEBI" id="CHEBI:58332"/>
        <dbReference type="ChEBI" id="CHEBI:58608"/>
        <dbReference type="EC" id="2.7.7.41"/>
    </reaction>
</comment>
<feature type="transmembrane region" description="Helical" evidence="18">
    <location>
        <begin position="311"/>
        <end position="329"/>
    </location>
</feature>
<dbReference type="InterPro" id="IPR000374">
    <property type="entry name" value="PC_trans"/>
</dbReference>
<name>A0A7S0YKT2_9CHLO</name>
<evidence type="ECO:0000256" key="1">
    <source>
        <dbReference type="ARBA" id="ARBA00001698"/>
    </source>
</evidence>
<evidence type="ECO:0000256" key="3">
    <source>
        <dbReference type="ARBA" id="ARBA00005119"/>
    </source>
</evidence>
<comment type="pathway">
    <text evidence="4">Lipid metabolism.</text>
</comment>
<feature type="transmembrane region" description="Helical" evidence="18">
    <location>
        <begin position="225"/>
        <end position="246"/>
    </location>
</feature>
<evidence type="ECO:0000313" key="19">
    <source>
        <dbReference type="EMBL" id="CAD8781319.1"/>
    </source>
</evidence>
<evidence type="ECO:0000256" key="15">
    <source>
        <dbReference type="ARBA" id="ARBA00023264"/>
    </source>
</evidence>
<evidence type="ECO:0000256" key="9">
    <source>
        <dbReference type="ARBA" id="ARBA00022692"/>
    </source>
</evidence>
<dbReference type="GO" id="GO:0016020">
    <property type="term" value="C:membrane"/>
    <property type="evidence" value="ECO:0007669"/>
    <property type="project" value="UniProtKB-SubCell"/>
</dbReference>
<evidence type="ECO:0000256" key="14">
    <source>
        <dbReference type="ARBA" id="ARBA00023209"/>
    </source>
</evidence>
<dbReference type="GO" id="GO:0004605">
    <property type="term" value="F:phosphatidate cytidylyltransferase activity"/>
    <property type="evidence" value="ECO:0007669"/>
    <property type="project" value="UniProtKB-EC"/>
</dbReference>
<keyword evidence="15" id="KW-1208">Phospholipid metabolism</keyword>
<keyword evidence="9 16" id="KW-0812">Transmembrane</keyword>
<evidence type="ECO:0000256" key="12">
    <source>
        <dbReference type="ARBA" id="ARBA00023098"/>
    </source>
</evidence>
<evidence type="ECO:0000256" key="16">
    <source>
        <dbReference type="RuleBase" id="RU003938"/>
    </source>
</evidence>
<evidence type="ECO:0000256" key="18">
    <source>
        <dbReference type="SAM" id="Phobius"/>
    </source>
</evidence>
<evidence type="ECO:0000256" key="2">
    <source>
        <dbReference type="ARBA" id="ARBA00004141"/>
    </source>
</evidence>
<evidence type="ECO:0000256" key="4">
    <source>
        <dbReference type="ARBA" id="ARBA00005189"/>
    </source>
</evidence>
<keyword evidence="7" id="KW-0444">Lipid biosynthesis</keyword>
<feature type="compositionally biased region" description="Basic and acidic residues" evidence="17">
    <location>
        <begin position="89"/>
        <end position="99"/>
    </location>
</feature>
<comment type="similarity">
    <text evidence="5 16">Belongs to the CDS family.</text>
</comment>
<dbReference type="Pfam" id="PF01148">
    <property type="entry name" value="CTP_transf_1"/>
    <property type="match status" value="1"/>
</dbReference>
<dbReference type="EMBL" id="HBFM01023761">
    <property type="protein sequence ID" value="CAD8781319.1"/>
    <property type="molecule type" value="Transcribed_RNA"/>
</dbReference>
<evidence type="ECO:0000256" key="6">
    <source>
        <dbReference type="ARBA" id="ARBA00012487"/>
    </source>
</evidence>
<dbReference type="PROSITE" id="PS01315">
    <property type="entry name" value="CDS"/>
    <property type="match status" value="1"/>
</dbReference>
<protein>
    <recommendedName>
        <fullName evidence="6 16">Phosphatidate cytidylyltransferase</fullName>
        <ecNumber evidence="6 16">2.7.7.41</ecNumber>
    </recommendedName>
</protein>
<gene>
    <name evidence="19" type="ORF">PPAR00522_LOCUS15395</name>
</gene>
<dbReference type="EC" id="2.7.7.41" evidence="6 16"/>
<dbReference type="AlphaFoldDB" id="A0A7S0YKT2"/>
<proteinExistence type="inferred from homology"/>
<comment type="subcellular location">
    <subcellularLocation>
        <location evidence="2">Membrane</location>
        <topology evidence="2">Multi-pass membrane protein</topology>
    </subcellularLocation>
</comment>
<evidence type="ECO:0000256" key="7">
    <source>
        <dbReference type="ARBA" id="ARBA00022516"/>
    </source>
</evidence>
<feature type="region of interest" description="Disordered" evidence="17">
    <location>
        <begin position="73"/>
        <end position="99"/>
    </location>
</feature>
<organism evidence="19">
    <name type="scientific">Polytomella parva</name>
    <dbReference type="NCBI Taxonomy" id="51329"/>
    <lineage>
        <taxon>Eukaryota</taxon>
        <taxon>Viridiplantae</taxon>
        <taxon>Chlorophyta</taxon>
        <taxon>core chlorophytes</taxon>
        <taxon>Chlorophyceae</taxon>
        <taxon>CS clade</taxon>
        <taxon>Chlamydomonadales</taxon>
        <taxon>Chlamydomonadaceae</taxon>
        <taxon>Polytomella</taxon>
    </lineage>
</organism>
<dbReference type="PANTHER" id="PTHR47101:SF1">
    <property type="entry name" value="PHOSPHATIDATE CYTIDYLYLTRANSFERASE 4, CHLOROPLASTIC"/>
    <property type="match status" value="1"/>
</dbReference>
<dbReference type="PANTHER" id="PTHR47101">
    <property type="entry name" value="PHOSPHATIDATE CYTIDYLYLTRANSFERASE 5, CHLOROPLASTIC"/>
    <property type="match status" value="1"/>
</dbReference>
<keyword evidence="12" id="KW-0443">Lipid metabolism</keyword>
<dbReference type="UniPathway" id="UPA00557">
    <property type="reaction ID" value="UER00614"/>
</dbReference>
<feature type="transmembrane region" description="Helical" evidence="18">
    <location>
        <begin position="335"/>
        <end position="355"/>
    </location>
</feature>
<accession>A0A7S0YKT2</accession>
<feature type="transmembrane region" description="Helical" evidence="18">
    <location>
        <begin position="197"/>
        <end position="213"/>
    </location>
</feature>
<sequence>MVQLGRAWKPGSSSTVAQRAFLIPRSIYPIINNRKCILRRSQLNGHHVVSGSFGEKTLKENIEEKVVISPEKSLDESSKKINNLSSERPPAKEGKHESLAEKREKLAQKAKELGHRIASGSVLGLLGAGIILYGKWAILLLIAFATYQASLEYIGLITSSGIKRDMTPPHPHVTKAITILSVSMTFISYFMKGKFGLTLAVASFLILVIQVIVDKKPKFSQLSSSIFGLLYCGWLPSFWLRLRLIKTPAPLGPLLSMLRPSPYVDLSVGLAAMLTAVLCIVAADTGAYFVGKSMGRTKLTEISPKKTVEGAIGGLASSILIAIGVTKLSPWLPTMASAIGFGTLMFISSIFGDLIESIMKRDAEMKDSGNLIPGHGGLLDRFDSYMFSGAVAFFYIAFCLPSLI</sequence>
<evidence type="ECO:0000256" key="10">
    <source>
        <dbReference type="ARBA" id="ARBA00022695"/>
    </source>
</evidence>
<keyword evidence="14" id="KW-0594">Phospholipid biosynthesis</keyword>
<keyword evidence="11 18" id="KW-1133">Transmembrane helix</keyword>
<keyword evidence="8 16" id="KW-0808">Transferase</keyword>
<evidence type="ECO:0000256" key="11">
    <source>
        <dbReference type="ARBA" id="ARBA00022989"/>
    </source>
</evidence>
<dbReference type="GO" id="GO:0016024">
    <property type="term" value="P:CDP-diacylglycerol biosynthetic process"/>
    <property type="evidence" value="ECO:0007669"/>
    <property type="project" value="UniProtKB-UniPathway"/>
</dbReference>